<feature type="region of interest" description="Disordered" evidence="2">
    <location>
        <begin position="287"/>
        <end position="308"/>
    </location>
</feature>
<evidence type="ECO:0000313" key="4">
    <source>
        <dbReference type="Proteomes" id="UP001458880"/>
    </source>
</evidence>
<keyword evidence="1" id="KW-0175">Coiled coil</keyword>
<dbReference type="EMBL" id="JASPKY010000076">
    <property type="protein sequence ID" value="KAK9739266.1"/>
    <property type="molecule type" value="Genomic_DNA"/>
</dbReference>
<dbReference type="AlphaFoldDB" id="A0AAW1M0K4"/>
<evidence type="ECO:0000256" key="1">
    <source>
        <dbReference type="SAM" id="Coils"/>
    </source>
</evidence>
<accession>A0AAW1M0K4</accession>
<reference evidence="3 4" key="1">
    <citation type="journal article" date="2024" name="BMC Genomics">
        <title>De novo assembly and annotation of Popillia japonica's genome with initial clues to its potential as an invasive pest.</title>
        <authorList>
            <person name="Cucini C."/>
            <person name="Boschi S."/>
            <person name="Funari R."/>
            <person name="Cardaioli E."/>
            <person name="Iannotti N."/>
            <person name="Marturano G."/>
            <person name="Paoli F."/>
            <person name="Bruttini M."/>
            <person name="Carapelli A."/>
            <person name="Frati F."/>
            <person name="Nardi F."/>
        </authorList>
    </citation>
    <scope>NUCLEOTIDE SEQUENCE [LARGE SCALE GENOMIC DNA]</scope>
    <source>
        <strain evidence="3">DMR45628</strain>
    </source>
</reference>
<keyword evidence="4" id="KW-1185">Reference proteome</keyword>
<proteinExistence type="predicted"/>
<organism evidence="3 4">
    <name type="scientific">Popillia japonica</name>
    <name type="common">Japanese beetle</name>
    <dbReference type="NCBI Taxonomy" id="7064"/>
    <lineage>
        <taxon>Eukaryota</taxon>
        <taxon>Metazoa</taxon>
        <taxon>Ecdysozoa</taxon>
        <taxon>Arthropoda</taxon>
        <taxon>Hexapoda</taxon>
        <taxon>Insecta</taxon>
        <taxon>Pterygota</taxon>
        <taxon>Neoptera</taxon>
        <taxon>Endopterygota</taxon>
        <taxon>Coleoptera</taxon>
        <taxon>Polyphaga</taxon>
        <taxon>Scarabaeiformia</taxon>
        <taxon>Scarabaeidae</taxon>
        <taxon>Rutelinae</taxon>
        <taxon>Popillia</taxon>
    </lineage>
</organism>
<gene>
    <name evidence="3" type="ORF">QE152_g9094</name>
</gene>
<sequence>MEKELNAIRSSVTTLLQSFTSNSSVCQDIRDGHEKVSAHIQQLQQKNQELFELNSTLKNDLDRKQEENMNLNAVIKEKEEKIVGSENKIKELEQQLKNTTPNIDEINLNSNVKDNTSDVVKNVENDYEKLEEEFNLFSKTPLKGRVEREKHLQQICREYEDSIQNLPITSRQLCVPEFQGALNQYQRRCENNDPTLRKEHKKSISSYQKTKKCIKDRIDTFRHTVSNRAEGLFHDIKALRTALNQPHLIGIQLQIEEDEFKQFQEIVSLFQKDKSIVDTVQYLSNSQTGNDTIGESSGNITTPDNSQI</sequence>
<comment type="caution">
    <text evidence="3">The sequence shown here is derived from an EMBL/GenBank/DDBJ whole genome shotgun (WGS) entry which is preliminary data.</text>
</comment>
<protein>
    <submittedName>
        <fullName evidence="3">Uncharacterized protein</fullName>
    </submittedName>
</protein>
<evidence type="ECO:0000313" key="3">
    <source>
        <dbReference type="EMBL" id="KAK9739266.1"/>
    </source>
</evidence>
<feature type="coiled-coil region" evidence="1">
    <location>
        <begin position="33"/>
        <end position="140"/>
    </location>
</feature>
<evidence type="ECO:0000256" key="2">
    <source>
        <dbReference type="SAM" id="MobiDB-lite"/>
    </source>
</evidence>
<name>A0AAW1M0K4_POPJA</name>
<dbReference type="Proteomes" id="UP001458880">
    <property type="component" value="Unassembled WGS sequence"/>
</dbReference>